<evidence type="ECO:0000259" key="2">
    <source>
        <dbReference type="SMART" id="SM00731"/>
    </source>
</evidence>
<reference evidence="3 4" key="1">
    <citation type="journal article" date="2011" name="Nature">
        <title>Genome sequencing reveals insights into physiology and longevity of the naked mole rat.</title>
        <authorList>
            <person name="Kim E.B."/>
            <person name="Fang X."/>
            <person name="Fushan A.A."/>
            <person name="Huang Z."/>
            <person name="Lobanov A.V."/>
            <person name="Han L."/>
            <person name="Marino S.M."/>
            <person name="Sun X."/>
            <person name="Turanov A.A."/>
            <person name="Yang P."/>
            <person name="Yim S.H."/>
            <person name="Zhao X."/>
            <person name="Kasaikina M.V."/>
            <person name="Stoletzki N."/>
            <person name="Peng C."/>
            <person name="Polak P."/>
            <person name="Xiong Z."/>
            <person name="Kiezun A."/>
            <person name="Zhu Y."/>
            <person name="Chen Y."/>
            <person name="Kryukov G.V."/>
            <person name="Zhang Q."/>
            <person name="Peshkin L."/>
            <person name="Yang L."/>
            <person name="Bronson R.T."/>
            <person name="Buffenstein R."/>
            <person name="Wang B."/>
            <person name="Han C."/>
            <person name="Li Q."/>
            <person name="Chen L."/>
            <person name="Zhao W."/>
            <person name="Sunyaev S.R."/>
            <person name="Park T.J."/>
            <person name="Zhang G."/>
            <person name="Wang J."/>
            <person name="Gladyshev V.N."/>
        </authorList>
    </citation>
    <scope>NUCLEOTIDE SEQUENCE [LARGE SCALE GENOMIC DNA]</scope>
</reference>
<protein>
    <submittedName>
        <fullName evidence="3">Acidic repeat-containing protein</fullName>
    </submittedName>
</protein>
<dbReference type="PANTHER" id="PTHR23099">
    <property type="entry name" value="TRANSCRIPTIONAL REGULATOR"/>
    <property type="match status" value="1"/>
</dbReference>
<dbReference type="InParanoid" id="G5AV75"/>
<organism evidence="3 4">
    <name type="scientific">Heterocephalus glaber</name>
    <name type="common">Naked mole rat</name>
    <dbReference type="NCBI Taxonomy" id="10181"/>
    <lineage>
        <taxon>Eukaryota</taxon>
        <taxon>Metazoa</taxon>
        <taxon>Chordata</taxon>
        <taxon>Craniata</taxon>
        <taxon>Vertebrata</taxon>
        <taxon>Euteleostomi</taxon>
        <taxon>Mammalia</taxon>
        <taxon>Eutheria</taxon>
        <taxon>Euarchontoglires</taxon>
        <taxon>Glires</taxon>
        <taxon>Rodentia</taxon>
        <taxon>Hystricomorpha</taxon>
        <taxon>Bathyergidae</taxon>
        <taxon>Heterocephalus</taxon>
    </lineage>
</organism>
<dbReference type="STRING" id="10181.G5AV75"/>
<dbReference type="GO" id="GO:0006974">
    <property type="term" value="P:DNA damage response"/>
    <property type="evidence" value="ECO:0007669"/>
    <property type="project" value="UniProtKB-ARBA"/>
</dbReference>
<dbReference type="InterPro" id="IPR006640">
    <property type="entry name" value="SprT-like_domain"/>
</dbReference>
<accession>G5AV75</accession>
<gene>
    <name evidence="3" type="ORF">GW7_10064</name>
</gene>
<feature type="region of interest" description="Disordered" evidence="1">
    <location>
        <begin position="68"/>
        <end position="87"/>
    </location>
</feature>
<sequence>MKIWTSEHVFDHPWETNSCNAEIPKPYEPHPVVIDSESNDEHIHKKKKVKMYKISSEDEILEVISDTEEEQLPTSTPKSPGVITIIDDDGNNNKLEIPVLKEGGSHDHSQIYSDKKEVDECVVSQHNSPDNVHKKQDLGFKLTIILSADSEPKKHASSEKKSSAAKVEKCETGRAVCQIPGCFLLDIEKSKQYSGKEFKKNKDELVQKIYTLFNTTVFDQKLLEKIDITWNKKMLRSTGFCTTSERQYPKRERYAKIEISLKVCDSAASWLIDGIGDSRGDTWKYYASKSNKVHPELPPVTHCHNYTINYTIHYECNQCKTRIGRYTRSLKTERFICVVCKRPLVLLPLTRKDGTPIQPYVRPFGKYVQENYRKVLQETAGISHGDVMKRLSKDYTASKQKKNP</sequence>
<dbReference type="GO" id="GO:0005634">
    <property type="term" value="C:nucleus"/>
    <property type="evidence" value="ECO:0007669"/>
    <property type="project" value="TreeGrafter"/>
</dbReference>
<dbReference type="Proteomes" id="UP000006813">
    <property type="component" value="Unassembled WGS sequence"/>
</dbReference>
<dbReference type="EMBL" id="JH167062">
    <property type="protein sequence ID" value="EHB00936.1"/>
    <property type="molecule type" value="Genomic_DNA"/>
</dbReference>
<name>G5AV75_HETGA</name>
<dbReference type="SMART" id="SM00731">
    <property type="entry name" value="SprT"/>
    <property type="match status" value="1"/>
</dbReference>
<evidence type="ECO:0000313" key="4">
    <source>
        <dbReference type="Proteomes" id="UP000006813"/>
    </source>
</evidence>
<feature type="domain" description="SprT-like" evidence="2">
    <location>
        <begin position="203"/>
        <end position="347"/>
    </location>
</feature>
<evidence type="ECO:0000256" key="1">
    <source>
        <dbReference type="SAM" id="MobiDB-lite"/>
    </source>
</evidence>
<evidence type="ECO:0000313" key="3">
    <source>
        <dbReference type="EMBL" id="EHB00936.1"/>
    </source>
</evidence>
<dbReference type="PANTHER" id="PTHR23099:SF0">
    <property type="entry name" value="GERM CELL NUCLEAR ACIDIC PROTEIN"/>
    <property type="match status" value="1"/>
</dbReference>
<dbReference type="AlphaFoldDB" id="G5AV75"/>
<proteinExistence type="predicted"/>